<evidence type="ECO:0000313" key="2">
    <source>
        <dbReference type="Proteomes" id="UP000194857"/>
    </source>
</evidence>
<comment type="caution">
    <text evidence="1">The sequence shown here is derived from an EMBL/GenBank/DDBJ whole genome shotgun (WGS) entry which is preliminary data.</text>
</comment>
<organism evidence="1 2">
    <name type="scientific">Pseudomonas aeruginosa</name>
    <dbReference type="NCBI Taxonomy" id="287"/>
    <lineage>
        <taxon>Bacteria</taxon>
        <taxon>Pseudomonadati</taxon>
        <taxon>Pseudomonadota</taxon>
        <taxon>Gammaproteobacteria</taxon>
        <taxon>Pseudomonadales</taxon>
        <taxon>Pseudomonadaceae</taxon>
        <taxon>Pseudomonas</taxon>
    </lineage>
</organism>
<gene>
    <name evidence="1" type="ORF">CAZ10_07600</name>
</gene>
<dbReference type="RefSeq" id="WP_003098103.1">
    <property type="nucleotide sequence ID" value="NZ_AP014839.1"/>
</dbReference>
<dbReference type="Pfam" id="PF10123">
    <property type="entry name" value="Mu-like_Pro"/>
    <property type="match status" value="1"/>
</dbReference>
<dbReference type="AlphaFoldDB" id="A0A241XTG9"/>
<proteinExistence type="predicted"/>
<dbReference type="EMBL" id="NFFZ01000003">
    <property type="protein sequence ID" value="OTI64070.1"/>
    <property type="molecule type" value="Genomic_DNA"/>
</dbReference>
<sequence length="224" mass="24423">MANLHLLAPLRLDSPAALAGAFRVVPLGEFQANDGRPGVGQRWQLNEVRGQAIVQALLNRGDALVIDYEHKTLQAGEVNPAAGWIKRMEMRVDGLYAVDVQWTDQARQMIRGGHYRYISPALTYDAASLEVTGLHSVALTNNPALNGLTDLSLVALSALPPEQGDKFAGLSLESRAYLERMIGVPLEQAAAELDILRYVPLAPEGISDADWQKLYHQFGTTLLA</sequence>
<name>A0A241XTG9_PSEAI</name>
<evidence type="ECO:0000313" key="1">
    <source>
        <dbReference type="EMBL" id="OTI64070.1"/>
    </source>
</evidence>
<dbReference type="Proteomes" id="UP000194857">
    <property type="component" value="Unassembled WGS sequence"/>
</dbReference>
<protein>
    <submittedName>
        <fullName evidence="1">Uncharacterized protein</fullName>
    </submittedName>
</protein>
<accession>A0A241XTG9</accession>
<dbReference type="InterPro" id="IPR012106">
    <property type="entry name" value="Phage_Mu_Gp1"/>
</dbReference>
<reference evidence="1 2" key="1">
    <citation type="submission" date="2017-05" db="EMBL/GenBank/DDBJ databases">
        <authorList>
            <person name="Song R."/>
            <person name="Chenine A.L."/>
            <person name="Ruprecht R.M."/>
        </authorList>
    </citation>
    <scope>NUCLEOTIDE SEQUENCE [LARGE SCALE GENOMIC DNA]</scope>
    <source>
        <strain evidence="1 2">S567_C10_BS</strain>
    </source>
</reference>